<dbReference type="EMBL" id="GL379812">
    <property type="protein sequence ID" value="EGT44248.1"/>
    <property type="molecule type" value="Genomic_DNA"/>
</dbReference>
<dbReference type="HOGENOM" id="CLU_912853_0_0_1"/>
<dbReference type="Proteomes" id="UP000008068">
    <property type="component" value="Unassembled WGS sequence"/>
</dbReference>
<keyword evidence="2" id="KW-1185">Reference proteome</keyword>
<organism evidence="2">
    <name type="scientific">Caenorhabditis brenneri</name>
    <name type="common">Nematode worm</name>
    <dbReference type="NCBI Taxonomy" id="135651"/>
    <lineage>
        <taxon>Eukaryota</taxon>
        <taxon>Metazoa</taxon>
        <taxon>Ecdysozoa</taxon>
        <taxon>Nematoda</taxon>
        <taxon>Chromadorea</taxon>
        <taxon>Rhabditida</taxon>
        <taxon>Rhabditina</taxon>
        <taxon>Rhabditomorpha</taxon>
        <taxon>Rhabditoidea</taxon>
        <taxon>Rhabditidae</taxon>
        <taxon>Peloderinae</taxon>
        <taxon>Caenorhabditis</taxon>
    </lineage>
</organism>
<reference evidence="2" key="1">
    <citation type="submission" date="2011-07" db="EMBL/GenBank/DDBJ databases">
        <authorList>
            <consortium name="Caenorhabditis brenneri Sequencing and Analysis Consortium"/>
            <person name="Wilson R.K."/>
        </authorList>
    </citation>
    <scope>NUCLEOTIDE SEQUENCE [LARGE SCALE GENOMIC DNA]</scope>
    <source>
        <strain evidence="2">PB2801</strain>
    </source>
</reference>
<dbReference type="InParanoid" id="G0MU47"/>
<protein>
    <submittedName>
        <fullName evidence="1">Uncharacterized protein</fullName>
    </submittedName>
</protein>
<evidence type="ECO:0000313" key="2">
    <source>
        <dbReference type="Proteomes" id="UP000008068"/>
    </source>
</evidence>
<name>G0MU47_CAEBE</name>
<dbReference type="Pfam" id="PF07149">
    <property type="entry name" value="Pes-10"/>
    <property type="match status" value="2"/>
</dbReference>
<dbReference type="AlphaFoldDB" id="G0MU47"/>
<gene>
    <name evidence="1" type="ORF">CAEBREN_16249</name>
</gene>
<sequence length="305" mass="34806">MSAQDYTHRSSSPENNAQISLNFPVKMDHYEMHAYFLASVIRTGHDANITLATEAFNVLPANEDQTKAIDKANLPFLIDCFAPNNKAACQLIQAHRQVKRTEMAEELSSVLDAFRQSVMMKYAEKVVPKEISHVLINMLQVPHPAYIQQAVMILIDLEFGREVYEDLLDNYQELCVGCPEGNILIQKAQVKLASGATKFTVQSQEKFDFDDVAKEVLMKLFVGFIQSGDQLRINYAIDLFKKFQFPLELYKKYEVAALIFARARHCQSAMDLLHNIHLQDNIIMADELVKIEEFVPKYAAKARRL</sequence>
<accession>G0MU47</accession>
<evidence type="ECO:0000313" key="1">
    <source>
        <dbReference type="EMBL" id="EGT44248.1"/>
    </source>
</evidence>
<proteinExistence type="predicted"/>
<dbReference type="InterPro" id="IPR009819">
    <property type="entry name" value="Pes-10"/>
</dbReference>